<feature type="domain" description="Trichome birefringence-like N-terminal" evidence="9">
    <location>
        <begin position="84"/>
        <end position="137"/>
    </location>
</feature>
<evidence type="ECO:0000256" key="6">
    <source>
        <dbReference type="ARBA" id="ARBA00023136"/>
    </source>
</evidence>
<evidence type="ECO:0000256" key="5">
    <source>
        <dbReference type="ARBA" id="ARBA00022989"/>
    </source>
</evidence>
<evidence type="ECO:0000259" key="9">
    <source>
        <dbReference type="Pfam" id="PF14416"/>
    </source>
</evidence>
<dbReference type="PANTHER" id="PTHR32285">
    <property type="entry name" value="PROTEIN TRICHOME BIREFRINGENCE-LIKE 9-RELATED"/>
    <property type="match status" value="1"/>
</dbReference>
<dbReference type="EMBL" id="JXTB01000011">
    <property type="protein sequence ID" value="PON78051.1"/>
    <property type="molecule type" value="Genomic_DNA"/>
</dbReference>
<evidence type="ECO:0000256" key="3">
    <source>
        <dbReference type="ARBA" id="ARBA00022692"/>
    </source>
</evidence>
<keyword evidence="3 7" id="KW-0812">Transmembrane</keyword>
<dbReference type="OrthoDB" id="630188at2759"/>
<evidence type="ECO:0000256" key="2">
    <source>
        <dbReference type="ARBA" id="ARBA00007727"/>
    </source>
</evidence>
<dbReference type="Pfam" id="PF14416">
    <property type="entry name" value="PMR5N"/>
    <property type="match status" value="1"/>
</dbReference>
<reference evidence="11" key="1">
    <citation type="submission" date="2016-06" db="EMBL/GenBank/DDBJ databases">
        <title>Parallel loss of symbiosis genes in relatives of nitrogen-fixing non-legume Parasponia.</title>
        <authorList>
            <person name="Van Velzen R."/>
            <person name="Holmer R."/>
            <person name="Bu F."/>
            <person name="Rutten L."/>
            <person name="Van Zeijl A."/>
            <person name="Liu W."/>
            <person name="Santuari L."/>
            <person name="Cao Q."/>
            <person name="Sharma T."/>
            <person name="Shen D."/>
            <person name="Roswanjaya Y."/>
            <person name="Wardhani T."/>
            <person name="Kalhor M.S."/>
            <person name="Jansen J."/>
            <person name="Van den Hoogen J."/>
            <person name="Gungor B."/>
            <person name="Hartog M."/>
            <person name="Hontelez J."/>
            <person name="Verver J."/>
            <person name="Yang W.-C."/>
            <person name="Schijlen E."/>
            <person name="Repin R."/>
            <person name="Schilthuizen M."/>
            <person name="Schranz E."/>
            <person name="Heidstra R."/>
            <person name="Miyata K."/>
            <person name="Fedorova E."/>
            <person name="Kohlen W."/>
            <person name="Bisseling T."/>
            <person name="Smit S."/>
            <person name="Geurts R."/>
        </authorList>
    </citation>
    <scope>NUCLEOTIDE SEQUENCE [LARGE SCALE GENOMIC DNA]</scope>
    <source>
        <strain evidence="11">cv. WU1-14</strain>
    </source>
</reference>
<dbReference type="InterPro" id="IPR025846">
    <property type="entry name" value="TBL_N"/>
</dbReference>
<evidence type="ECO:0000313" key="10">
    <source>
        <dbReference type="EMBL" id="PON78051.1"/>
    </source>
</evidence>
<sequence>MDLQTSQDQLRQPVQSQKLQISFVLKRELRYALSFIILITSSLVISWLIIDLISPLDRQLFMLRFRFLSPILSNNSKTSTNSSVCDYSYGRWVRDETRLLESYDESCPFLDPGFRCRQNGRMDEDFRRWRWQPDGCDLPRFNASDLLERSRNGRIVFAGDSIGRNQWESLLCMLAQGVTNKSSIYEISGNPITKHKGFLSMRFPEYNLTVEYYRAPFLVNIGRPPKNSSNGVSSSIKVDQLHWYSKNWMGADVLVFNDGHWWNKDKTANMGCYFEENQRVNITMDVMEAFRRSLQTWKSWALKSLDPERSHIFFRSYSPVHYRNGTWNEGGNCDMNVAPETNYKNLVADPSYNQFIYNAIKQMDYGNWKVQFLNITYLTEIRKDGHPSKYREPGTPALAPQDCSHWCLPGVPDTWNELLYAHLLSKGYTTK</sequence>
<dbReference type="STRING" id="3476.A0A2P5DXM8"/>
<comment type="similarity">
    <text evidence="2">Belongs to the PC-esterase family. TBL subfamily.</text>
</comment>
<dbReference type="Proteomes" id="UP000237105">
    <property type="component" value="Unassembled WGS sequence"/>
</dbReference>
<dbReference type="GO" id="GO:0005794">
    <property type="term" value="C:Golgi apparatus"/>
    <property type="evidence" value="ECO:0007669"/>
    <property type="project" value="TreeGrafter"/>
</dbReference>
<keyword evidence="6 7" id="KW-0472">Membrane</keyword>
<evidence type="ECO:0000256" key="4">
    <source>
        <dbReference type="ARBA" id="ARBA00022968"/>
    </source>
</evidence>
<dbReference type="InterPro" id="IPR029962">
    <property type="entry name" value="TBL"/>
</dbReference>
<evidence type="ECO:0000313" key="11">
    <source>
        <dbReference type="Proteomes" id="UP000237105"/>
    </source>
</evidence>
<comment type="caution">
    <text evidence="10">The sequence shown here is derived from an EMBL/GenBank/DDBJ whole genome shotgun (WGS) entry which is preliminary data.</text>
</comment>
<dbReference type="GO" id="GO:0016413">
    <property type="term" value="F:O-acetyltransferase activity"/>
    <property type="evidence" value="ECO:0007669"/>
    <property type="project" value="InterPro"/>
</dbReference>
<feature type="transmembrane region" description="Helical" evidence="7">
    <location>
        <begin position="31"/>
        <end position="50"/>
    </location>
</feature>
<dbReference type="InterPro" id="IPR026057">
    <property type="entry name" value="TBL_C"/>
</dbReference>
<keyword evidence="5 7" id="KW-1133">Transmembrane helix</keyword>
<dbReference type="GO" id="GO:0016020">
    <property type="term" value="C:membrane"/>
    <property type="evidence" value="ECO:0007669"/>
    <property type="project" value="UniProtKB-SubCell"/>
</dbReference>
<keyword evidence="11" id="KW-1185">Reference proteome</keyword>
<evidence type="ECO:0000256" key="7">
    <source>
        <dbReference type="SAM" id="Phobius"/>
    </source>
</evidence>
<gene>
    <name evidence="10" type="ORF">PanWU01x14_024050</name>
</gene>
<dbReference type="PANTHER" id="PTHR32285:SF53">
    <property type="entry name" value="PROTEIN TRICHOME BIREFRINGENCE-LIKE 9"/>
    <property type="match status" value="1"/>
</dbReference>
<protein>
    <submittedName>
        <fullName evidence="10">Protein trichome birefringence-like</fullName>
    </submittedName>
</protein>
<name>A0A2P5DXM8_PARAD</name>
<feature type="domain" description="Trichome birefringence-like C-terminal" evidence="8">
    <location>
        <begin position="138"/>
        <end position="421"/>
    </location>
</feature>
<evidence type="ECO:0000256" key="1">
    <source>
        <dbReference type="ARBA" id="ARBA00004167"/>
    </source>
</evidence>
<evidence type="ECO:0000259" key="8">
    <source>
        <dbReference type="Pfam" id="PF13839"/>
    </source>
</evidence>
<accession>A0A2P5DXM8</accession>
<organism evidence="10 11">
    <name type="scientific">Parasponia andersonii</name>
    <name type="common">Sponia andersonii</name>
    <dbReference type="NCBI Taxonomy" id="3476"/>
    <lineage>
        <taxon>Eukaryota</taxon>
        <taxon>Viridiplantae</taxon>
        <taxon>Streptophyta</taxon>
        <taxon>Embryophyta</taxon>
        <taxon>Tracheophyta</taxon>
        <taxon>Spermatophyta</taxon>
        <taxon>Magnoliopsida</taxon>
        <taxon>eudicotyledons</taxon>
        <taxon>Gunneridae</taxon>
        <taxon>Pentapetalae</taxon>
        <taxon>rosids</taxon>
        <taxon>fabids</taxon>
        <taxon>Rosales</taxon>
        <taxon>Cannabaceae</taxon>
        <taxon>Parasponia</taxon>
    </lineage>
</organism>
<dbReference type="Pfam" id="PF13839">
    <property type="entry name" value="PC-Esterase"/>
    <property type="match status" value="1"/>
</dbReference>
<dbReference type="AlphaFoldDB" id="A0A2P5DXM8"/>
<proteinExistence type="inferred from homology"/>
<comment type="subcellular location">
    <subcellularLocation>
        <location evidence="1">Membrane</location>
        <topology evidence="1">Single-pass membrane protein</topology>
    </subcellularLocation>
</comment>
<keyword evidence="4" id="KW-0735">Signal-anchor</keyword>